<evidence type="ECO:0000256" key="2">
    <source>
        <dbReference type="ARBA" id="ARBA00012616"/>
    </source>
</evidence>
<dbReference type="NCBIfam" id="NF001567">
    <property type="entry name" value="PRK00389.1"/>
    <property type="match status" value="1"/>
</dbReference>
<dbReference type="AlphaFoldDB" id="A0A1F4U4G4"/>
<dbReference type="Gene3D" id="3.30.1360.120">
    <property type="entry name" value="Probable tRNA modification gtpase trme, domain 1"/>
    <property type="match status" value="1"/>
</dbReference>
<evidence type="ECO:0000256" key="7">
    <source>
        <dbReference type="HAMAP-Rule" id="MF_00259"/>
    </source>
</evidence>
<feature type="domain" description="GCVT N-terminal" evidence="9">
    <location>
        <begin position="7"/>
        <end position="258"/>
    </location>
</feature>
<evidence type="ECO:0000259" key="9">
    <source>
        <dbReference type="Pfam" id="PF01571"/>
    </source>
</evidence>
<feature type="binding site" evidence="8">
    <location>
        <position position="195"/>
    </location>
    <ligand>
        <name>substrate</name>
    </ligand>
</feature>
<dbReference type="PIRSF" id="PIRSF006487">
    <property type="entry name" value="GcvT"/>
    <property type="match status" value="1"/>
</dbReference>
<dbReference type="EC" id="2.1.2.10" evidence="2 7"/>
<dbReference type="FunFam" id="2.40.30.110:FF:000003">
    <property type="entry name" value="Aminomethyltransferase"/>
    <property type="match status" value="1"/>
</dbReference>
<dbReference type="GO" id="GO:0005960">
    <property type="term" value="C:glycine cleavage complex"/>
    <property type="evidence" value="ECO:0007669"/>
    <property type="project" value="InterPro"/>
</dbReference>
<evidence type="ECO:0000256" key="1">
    <source>
        <dbReference type="ARBA" id="ARBA00008609"/>
    </source>
</evidence>
<evidence type="ECO:0000256" key="5">
    <source>
        <dbReference type="ARBA" id="ARBA00031395"/>
    </source>
</evidence>
<dbReference type="FunFam" id="3.30.70.1400:FF:000001">
    <property type="entry name" value="Aminomethyltransferase"/>
    <property type="match status" value="1"/>
</dbReference>
<comment type="caution">
    <text evidence="11">The sequence shown here is derived from an EMBL/GenBank/DDBJ whole genome shotgun (WGS) entry which is preliminary data.</text>
</comment>
<dbReference type="PANTHER" id="PTHR43757:SF2">
    <property type="entry name" value="AMINOMETHYLTRANSFERASE, MITOCHONDRIAL"/>
    <property type="match status" value="1"/>
</dbReference>
<name>A0A1F4U4G4_UNCSA</name>
<dbReference type="InterPro" id="IPR006222">
    <property type="entry name" value="GCVT_N"/>
</dbReference>
<dbReference type="Pfam" id="PF01571">
    <property type="entry name" value="GCV_T"/>
    <property type="match status" value="1"/>
</dbReference>
<sequence length="350" mass="38821">MLKRTPLYDKHLTLKAKMVPFAGWEMPIYYPQGIIAEHKAVRSSCGVFDIGHMGIIKLKGQSAKLKSAELFLNKIGTNDVAKLSDYSCQYSVICNEEGGVVDDILIYKFPDHYIVVANASNTDKVLAWFSSHAEGVEIKLLDDTSMLAIQGQQAESVVVELFGDEEIAKLKRNHCLVLGDITVSRTGYTGEDGFELFVPNKKMAELWDSIIGMKVQPCGLGARDTLRLEAGLPLYGHEYNDKTTPLEAGYSWAVKLGKEFIGRGALLKERKRKLVGIVLEEKNIPREGFKVYNGGTDPIGEVTSGTFSPSLEKPIALAYIYNRETGDKVSLEIRGKRIEGKIVSLPFIKR</sequence>
<dbReference type="NCBIfam" id="TIGR00528">
    <property type="entry name" value="gcvT"/>
    <property type="match status" value="1"/>
</dbReference>
<dbReference type="PANTHER" id="PTHR43757">
    <property type="entry name" value="AMINOMETHYLTRANSFERASE"/>
    <property type="match status" value="1"/>
</dbReference>
<feature type="domain" description="Aminomethyltransferase C-terminal" evidence="10">
    <location>
        <begin position="272"/>
        <end position="349"/>
    </location>
</feature>
<protein>
    <recommendedName>
        <fullName evidence="2 7">Aminomethyltransferase</fullName>
        <ecNumber evidence="2 7">2.1.2.10</ecNumber>
    </recommendedName>
    <alternativeName>
        <fullName evidence="5 7">Glycine cleavage system T protein</fullName>
    </alternativeName>
</protein>
<evidence type="ECO:0000313" key="12">
    <source>
        <dbReference type="Proteomes" id="UP000179242"/>
    </source>
</evidence>
<evidence type="ECO:0000256" key="6">
    <source>
        <dbReference type="ARBA" id="ARBA00047665"/>
    </source>
</evidence>
<comment type="subunit">
    <text evidence="7">The glycine cleavage system is composed of four proteins: P, T, L and H.</text>
</comment>
<organism evidence="11 12">
    <name type="scientific">candidate division WOR-1 bacterium RIFOXYC2_FULL_46_14</name>
    <dbReference type="NCBI Taxonomy" id="1802587"/>
    <lineage>
        <taxon>Bacteria</taxon>
        <taxon>Bacillati</taxon>
        <taxon>Saganbacteria</taxon>
    </lineage>
</organism>
<dbReference type="InterPro" id="IPR013977">
    <property type="entry name" value="GcvT_C"/>
</dbReference>
<reference evidence="11 12" key="1">
    <citation type="journal article" date="2016" name="Nat. Commun.">
        <title>Thousands of microbial genomes shed light on interconnected biogeochemical processes in an aquifer system.</title>
        <authorList>
            <person name="Anantharaman K."/>
            <person name="Brown C.T."/>
            <person name="Hug L.A."/>
            <person name="Sharon I."/>
            <person name="Castelle C.J."/>
            <person name="Probst A.J."/>
            <person name="Thomas B.C."/>
            <person name="Singh A."/>
            <person name="Wilkins M.J."/>
            <person name="Karaoz U."/>
            <person name="Brodie E.L."/>
            <person name="Williams K.H."/>
            <person name="Hubbard S.S."/>
            <person name="Banfield J.F."/>
        </authorList>
    </citation>
    <scope>NUCLEOTIDE SEQUENCE [LARGE SCALE GENOMIC DNA]</scope>
</reference>
<evidence type="ECO:0000313" key="11">
    <source>
        <dbReference type="EMBL" id="OGC39858.1"/>
    </source>
</evidence>
<dbReference type="GO" id="GO:0004047">
    <property type="term" value="F:aminomethyltransferase activity"/>
    <property type="evidence" value="ECO:0007669"/>
    <property type="project" value="UniProtKB-UniRule"/>
</dbReference>
<keyword evidence="3 7" id="KW-0032">Aminotransferase</keyword>
<dbReference type="InterPro" id="IPR006223">
    <property type="entry name" value="GcvT"/>
</dbReference>
<comment type="function">
    <text evidence="7">The glycine cleavage system catalyzes the degradation of glycine.</text>
</comment>
<dbReference type="InterPro" id="IPR028896">
    <property type="entry name" value="GcvT/YgfZ/DmdA"/>
</dbReference>
<dbReference type="Gene3D" id="2.40.30.110">
    <property type="entry name" value="Aminomethyltransferase beta-barrel domains"/>
    <property type="match status" value="1"/>
</dbReference>
<dbReference type="GO" id="GO:0005829">
    <property type="term" value="C:cytosol"/>
    <property type="evidence" value="ECO:0007669"/>
    <property type="project" value="TreeGrafter"/>
</dbReference>
<comment type="catalytic activity">
    <reaction evidence="6 7">
        <text>N(6)-[(R)-S(8)-aminomethyldihydrolipoyl]-L-lysyl-[protein] + (6S)-5,6,7,8-tetrahydrofolate = N(6)-[(R)-dihydrolipoyl]-L-lysyl-[protein] + (6R)-5,10-methylene-5,6,7,8-tetrahydrofolate + NH4(+)</text>
        <dbReference type="Rhea" id="RHEA:16945"/>
        <dbReference type="Rhea" id="RHEA-COMP:10475"/>
        <dbReference type="Rhea" id="RHEA-COMP:10492"/>
        <dbReference type="ChEBI" id="CHEBI:15636"/>
        <dbReference type="ChEBI" id="CHEBI:28938"/>
        <dbReference type="ChEBI" id="CHEBI:57453"/>
        <dbReference type="ChEBI" id="CHEBI:83100"/>
        <dbReference type="ChEBI" id="CHEBI:83143"/>
        <dbReference type="EC" id="2.1.2.10"/>
    </reaction>
</comment>
<evidence type="ECO:0000256" key="8">
    <source>
        <dbReference type="PIRSR" id="PIRSR006487-1"/>
    </source>
</evidence>
<evidence type="ECO:0000256" key="4">
    <source>
        <dbReference type="ARBA" id="ARBA00022679"/>
    </source>
</evidence>
<dbReference type="Proteomes" id="UP000179242">
    <property type="component" value="Unassembled WGS sequence"/>
</dbReference>
<dbReference type="GO" id="GO:0019464">
    <property type="term" value="P:glycine decarboxylation via glycine cleavage system"/>
    <property type="evidence" value="ECO:0007669"/>
    <property type="project" value="UniProtKB-UniRule"/>
</dbReference>
<dbReference type="Pfam" id="PF08669">
    <property type="entry name" value="GCV_T_C"/>
    <property type="match status" value="1"/>
</dbReference>
<proteinExistence type="inferred from homology"/>
<evidence type="ECO:0000259" key="10">
    <source>
        <dbReference type="Pfam" id="PF08669"/>
    </source>
</evidence>
<dbReference type="SUPFAM" id="SSF101790">
    <property type="entry name" value="Aminomethyltransferase beta-barrel domain"/>
    <property type="match status" value="1"/>
</dbReference>
<keyword evidence="4 7" id="KW-0808">Transferase</keyword>
<dbReference type="EMBL" id="MEUJ01000005">
    <property type="protein sequence ID" value="OGC39858.1"/>
    <property type="molecule type" value="Genomic_DNA"/>
</dbReference>
<comment type="similarity">
    <text evidence="1 7">Belongs to the GcvT family.</text>
</comment>
<dbReference type="SUPFAM" id="SSF103025">
    <property type="entry name" value="Folate-binding domain"/>
    <property type="match status" value="1"/>
</dbReference>
<accession>A0A1F4U4G4</accession>
<dbReference type="HAMAP" id="MF_00259">
    <property type="entry name" value="GcvT"/>
    <property type="match status" value="1"/>
</dbReference>
<dbReference type="Gene3D" id="4.10.1250.10">
    <property type="entry name" value="Aminomethyltransferase fragment"/>
    <property type="match status" value="1"/>
</dbReference>
<dbReference type="GO" id="GO:0008483">
    <property type="term" value="F:transaminase activity"/>
    <property type="evidence" value="ECO:0007669"/>
    <property type="project" value="UniProtKB-KW"/>
</dbReference>
<dbReference type="Gene3D" id="3.30.70.1400">
    <property type="entry name" value="Aminomethyltransferase beta-barrel domains"/>
    <property type="match status" value="1"/>
</dbReference>
<evidence type="ECO:0000256" key="3">
    <source>
        <dbReference type="ARBA" id="ARBA00022576"/>
    </source>
</evidence>
<dbReference type="InterPro" id="IPR022903">
    <property type="entry name" value="GcvT_bac"/>
</dbReference>
<dbReference type="InterPro" id="IPR027266">
    <property type="entry name" value="TrmE/GcvT-like"/>
</dbReference>
<gene>
    <name evidence="7" type="primary">gcvT</name>
    <name evidence="11" type="ORF">A2438_05005</name>
</gene>
<dbReference type="InterPro" id="IPR029043">
    <property type="entry name" value="GcvT/YgfZ_C"/>
</dbReference>